<dbReference type="Gene3D" id="3.40.630.30">
    <property type="match status" value="1"/>
</dbReference>
<protein>
    <submittedName>
        <fullName evidence="5">GNAT family N-acetyltransferase</fullName>
        <ecNumber evidence="5">2.3.-.-</ecNumber>
    </submittedName>
</protein>
<dbReference type="PANTHER" id="PTHR43792">
    <property type="entry name" value="GNAT FAMILY, PUTATIVE (AFU_ORTHOLOGUE AFUA_3G00765)-RELATED-RELATED"/>
    <property type="match status" value="1"/>
</dbReference>
<evidence type="ECO:0000256" key="2">
    <source>
        <dbReference type="ARBA" id="ARBA00023315"/>
    </source>
</evidence>
<keyword evidence="6" id="KW-1185">Reference proteome</keyword>
<dbReference type="InterPro" id="IPR000182">
    <property type="entry name" value="GNAT_dom"/>
</dbReference>
<evidence type="ECO:0000313" key="5">
    <source>
        <dbReference type="EMBL" id="MFC4651513.1"/>
    </source>
</evidence>
<dbReference type="GO" id="GO:0016746">
    <property type="term" value="F:acyltransferase activity"/>
    <property type="evidence" value="ECO:0007669"/>
    <property type="project" value="UniProtKB-KW"/>
</dbReference>
<accession>A0ABV9JAI1</accession>
<evidence type="ECO:0000256" key="3">
    <source>
        <dbReference type="ARBA" id="ARBA00038502"/>
    </source>
</evidence>
<dbReference type="Pfam" id="PF13302">
    <property type="entry name" value="Acetyltransf_3"/>
    <property type="match status" value="1"/>
</dbReference>
<dbReference type="SUPFAM" id="SSF55729">
    <property type="entry name" value="Acyl-CoA N-acyltransferases (Nat)"/>
    <property type="match status" value="1"/>
</dbReference>
<reference evidence="6" key="1">
    <citation type="journal article" date="2019" name="Int. J. Syst. Evol. Microbiol.">
        <title>The Global Catalogue of Microorganisms (GCM) 10K type strain sequencing project: providing services to taxonomists for standard genome sequencing and annotation.</title>
        <authorList>
            <consortium name="The Broad Institute Genomics Platform"/>
            <consortium name="The Broad Institute Genome Sequencing Center for Infectious Disease"/>
            <person name="Wu L."/>
            <person name="Ma J."/>
        </authorList>
    </citation>
    <scope>NUCLEOTIDE SEQUENCE [LARGE SCALE GENOMIC DNA]</scope>
    <source>
        <strain evidence="6">CCUG 63287</strain>
    </source>
</reference>
<organism evidence="5 6">
    <name type="scientific">Lactococcus nasutitermitis</name>
    <dbReference type="NCBI Taxonomy" id="1652957"/>
    <lineage>
        <taxon>Bacteria</taxon>
        <taxon>Bacillati</taxon>
        <taxon>Bacillota</taxon>
        <taxon>Bacilli</taxon>
        <taxon>Lactobacillales</taxon>
        <taxon>Streptococcaceae</taxon>
        <taxon>Lactococcus</taxon>
    </lineage>
</organism>
<dbReference type="EMBL" id="JBHSGD010000001">
    <property type="protein sequence ID" value="MFC4651513.1"/>
    <property type="molecule type" value="Genomic_DNA"/>
</dbReference>
<keyword evidence="2 5" id="KW-0012">Acyltransferase</keyword>
<evidence type="ECO:0000313" key="6">
    <source>
        <dbReference type="Proteomes" id="UP001595987"/>
    </source>
</evidence>
<dbReference type="EC" id="2.3.-.-" evidence="5"/>
<dbReference type="Proteomes" id="UP001595987">
    <property type="component" value="Unassembled WGS sequence"/>
</dbReference>
<dbReference type="PROSITE" id="PS51186">
    <property type="entry name" value="GNAT"/>
    <property type="match status" value="1"/>
</dbReference>
<proteinExistence type="inferred from homology"/>
<dbReference type="RefSeq" id="WP_213534286.1">
    <property type="nucleotide sequence ID" value="NZ_BOVQ01000003.1"/>
</dbReference>
<name>A0ABV9JAI1_9LACT</name>
<comment type="caution">
    <text evidence="5">The sequence shown here is derived from an EMBL/GenBank/DDBJ whole genome shotgun (WGS) entry which is preliminary data.</text>
</comment>
<feature type="domain" description="N-acetyltransferase" evidence="4">
    <location>
        <begin position="18"/>
        <end position="181"/>
    </location>
</feature>
<dbReference type="InterPro" id="IPR051531">
    <property type="entry name" value="N-acetyltransferase"/>
</dbReference>
<sequence length="184" mass="21567">MNVYVKLAEFNVIETARLFLRPFSLDDAQDMFEYSGDWTNLEFVFPLHLSLEEVEVAIVQEFMRNPLGKWAIELKSEKKMIGSVQFTKFSEKNLSAEIGYVLNKKFWGQGLMTEVLTTLSNFSFIEFGLKRLDLLIDKENKNSIKVAEKVGFPCVEHFKAANKYTGEIREFERYRLTKKDYKNF</sequence>
<gene>
    <name evidence="5" type="ORF">ACFO26_01140</name>
</gene>
<comment type="similarity">
    <text evidence="3">Belongs to the acetyltransferase family. RimJ subfamily.</text>
</comment>
<dbReference type="InterPro" id="IPR016181">
    <property type="entry name" value="Acyl_CoA_acyltransferase"/>
</dbReference>
<dbReference type="PANTHER" id="PTHR43792:SF8">
    <property type="entry name" value="[RIBOSOMAL PROTEIN US5]-ALANINE N-ACETYLTRANSFERASE"/>
    <property type="match status" value="1"/>
</dbReference>
<evidence type="ECO:0000259" key="4">
    <source>
        <dbReference type="PROSITE" id="PS51186"/>
    </source>
</evidence>
<evidence type="ECO:0000256" key="1">
    <source>
        <dbReference type="ARBA" id="ARBA00022679"/>
    </source>
</evidence>
<keyword evidence="1 5" id="KW-0808">Transferase</keyword>